<feature type="signal peptide" evidence="1">
    <location>
        <begin position="1"/>
        <end position="32"/>
    </location>
</feature>
<feature type="chain" id="PRO_5012794451" description="DUF2844 domain-containing protein" evidence="1">
    <location>
        <begin position="33"/>
        <end position="161"/>
    </location>
</feature>
<accession>A0A1N6KW19</accession>
<dbReference type="Pfam" id="PF11005">
    <property type="entry name" value="DUF2844"/>
    <property type="match status" value="1"/>
</dbReference>
<protein>
    <recommendedName>
        <fullName evidence="4">DUF2844 domain-containing protein</fullName>
    </recommendedName>
</protein>
<keyword evidence="1" id="KW-0732">Signal</keyword>
<sequence length="161" mass="16111">MRVSRMITIPICGGVALSAALAVLLPMTDAQAALGDAMAAAPGGPGGAPVALLNGAVQRRTHVDAGGTTVNEYASSTGQIFAYTWQGPTVPDLPALLGAYDASYRAGAAAGFAAGENQDLHASRVAQPDLVVESGGQMRSYVGRAWLPGALPAGVTPADLP</sequence>
<dbReference type="InterPro" id="IPR021267">
    <property type="entry name" value="DUF2844"/>
</dbReference>
<organism evidence="2 3">
    <name type="scientific">Paraburkholderia phenazinium</name>
    <dbReference type="NCBI Taxonomy" id="60549"/>
    <lineage>
        <taxon>Bacteria</taxon>
        <taxon>Pseudomonadati</taxon>
        <taxon>Pseudomonadota</taxon>
        <taxon>Betaproteobacteria</taxon>
        <taxon>Burkholderiales</taxon>
        <taxon>Burkholderiaceae</taxon>
        <taxon>Paraburkholderia</taxon>
    </lineage>
</organism>
<evidence type="ECO:0000313" key="3">
    <source>
        <dbReference type="Proteomes" id="UP000185151"/>
    </source>
</evidence>
<name>A0A1N6KW19_9BURK</name>
<evidence type="ECO:0000256" key="1">
    <source>
        <dbReference type="SAM" id="SignalP"/>
    </source>
</evidence>
<proteinExistence type="predicted"/>
<dbReference type="Proteomes" id="UP000185151">
    <property type="component" value="Unassembled WGS sequence"/>
</dbReference>
<dbReference type="AlphaFoldDB" id="A0A1N6KW19"/>
<keyword evidence="3" id="KW-1185">Reference proteome</keyword>
<dbReference type="EMBL" id="FSRU01000002">
    <property type="protein sequence ID" value="SIO60754.1"/>
    <property type="molecule type" value="Genomic_DNA"/>
</dbReference>
<reference evidence="2 3" key="1">
    <citation type="submission" date="2016-11" db="EMBL/GenBank/DDBJ databases">
        <authorList>
            <person name="Jaros S."/>
            <person name="Januszkiewicz K."/>
            <person name="Wedrychowicz H."/>
        </authorList>
    </citation>
    <scope>NUCLEOTIDE SEQUENCE [LARGE SCALE GENOMIC DNA]</scope>
    <source>
        <strain evidence="2 3">GAS95</strain>
    </source>
</reference>
<gene>
    <name evidence="2" type="ORF">SAMN05444165_4987</name>
</gene>
<evidence type="ECO:0008006" key="4">
    <source>
        <dbReference type="Google" id="ProtNLM"/>
    </source>
</evidence>
<evidence type="ECO:0000313" key="2">
    <source>
        <dbReference type="EMBL" id="SIO60754.1"/>
    </source>
</evidence>